<dbReference type="NCBIfam" id="TIGR03696">
    <property type="entry name" value="Rhs_assc_core"/>
    <property type="match status" value="1"/>
</dbReference>
<sequence>MKYCNGAETFYTYAPTASYNGEDNNDYVDGEVVQHIEHVPFGEVFVEEHSSSEDLPYKFNGKQFDEETGLYYYGARYMNPVASIWYGVDPLAEKYVTAGGYMNIMI</sequence>
<protein>
    <recommendedName>
        <fullName evidence="3">RHS repeat-associated core domain-containing protein</fullName>
    </recommendedName>
</protein>
<proteinExistence type="predicted"/>
<dbReference type="EMBL" id="JAPDVH010000001">
    <property type="protein sequence ID" value="MCW4155015.1"/>
    <property type="molecule type" value="Genomic_DNA"/>
</dbReference>
<organism evidence="1 2">
    <name type="scientific">Segatella copri</name>
    <dbReference type="NCBI Taxonomy" id="165179"/>
    <lineage>
        <taxon>Bacteria</taxon>
        <taxon>Pseudomonadati</taxon>
        <taxon>Bacteroidota</taxon>
        <taxon>Bacteroidia</taxon>
        <taxon>Bacteroidales</taxon>
        <taxon>Prevotellaceae</taxon>
        <taxon>Segatella</taxon>
    </lineage>
</organism>
<evidence type="ECO:0008006" key="3">
    <source>
        <dbReference type="Google" id="ProtNLM"/>
    </source>
</evidence>
<name>A0AAW5ULC7_9BACT</name>
<comment type="caution">
    <text evidence="1">The sequence shown here is derived from an EMBL/GenBank/DDBJ whole genome shotgun (WGS) entry which is preliminary data.</text>
</comment>
<accession>A0AAW5ULC7</accession>
<reference evidence="1" key="1">
    <citation type="submission" date="2022-11" db="EMBL/GenBank/DDBJ databases">
        <title>Genomic repertoires linked with pathogenic potency of arthritogenic Prevotella copri isolated from the gut of rheumatoid arthritis patients.</title>
        <authorList>
            <person name="Nii T."/>
            <person name="Maeda Y."/>
            <person name="Motooka D."/>
            <person name="Naito M."/>
            <person name="Matsumoto Y."/>
            <person name="Ogawa T."/>
            <person name="Oguro-Igashira E."/>
            <person name="Kishikawa T."/>
            <person name="Yamashita M."/>
            <person name="Koizumi S."/>
            <person name="Kurakawa T."/>
            <person name="Okumura R."/>
            <person name="Kayama H."/>
            <person name="Murakami M."/>
            <person name="Sakaguchi T."/>
            <person name="Das B."/>
            <person name="Nakamura S."/>
            <person name="Okada Y."/>
            <person name="Kumanogoh A."/>
            <person name="Takeda K."/>
        </authorList>
    </citation>
    <scope>NUCLEOTIDE SEQUENCE</scope>
    <source>
        <strain evidence="1">H012_8</strain>
    </source>
</reference>
<dbReference type="InterPro" id="IPR022385">
    <property type="entry name" value="Rhs_assc_core"/>
</dbReference>
<dbReference type="AlphaFoldDB" id="A0AAW5ULC7"/>
<gene>
    <name evidence="1" type="ORF">ONT23_05540</name>
</gene>
<evidence type="ECO:0000313" key="1">
    <source>
        <dbReference type="EMBL" id="MCW4155015.1"/>
    </source>
</evidence>
<dbReference type="Gene3D" id="2.180.10.10">
    <property type="entry name" value="RHS repeat-associated core"/>
    <property type="match status" value="1"/>
</dbReference>
<dbReference type="Proteomes" id="UP001209168">
    <property type="component" value="Unassembled WGS sequence"/>
</dbReference>
<evidence type="ECO:0000313" key="2">
    <source>
        <dbReference type="Proteomes" id="UP001209168"/>
    </source>
</evidence>